<dbReference type="AlphaFoldDB" id="A0A2C9D717"/>
<comment type="subcellular location">
    <subcellularLocation>
        <location evidence="1">Membrane</location>
        <topology evidence="1">Single-pass membrane protein</topology>
    </subcellularLocation>
</comment>
<dbReference type="GO" id="GO:0030246">
    <property type="term" value="F:carbohydrate binding"/>
    <property type="evidence" value="ECO:0007669"/>
    <property type="project" value="UniProtKB-KW"/>
</dbReference>
<dbReference type="GO" id="GO:0016020">
    <property type="term" value="C:membrane"/>
    <property type="evidence" value="ECO:0007669"/>
    <property type="project" value="UniProtKB-SubCell"/>
</dbReference>
<dbReference type="OrthoDB" id="7889197at2"/>
<evidence type="ECO:0000313" key="8">
    <source>
        <dbReference type="EMBL" id="SON55969.1"/>
    </source>
</evidence>
<dbReference type="EMBL" id="LT960614">
    <property type="protein sequence ID" value="SON55969.1"/>
    <property type="molecule type" value="Genomic_DNA"/>
</dbReference>
<dbReference type="InterPro" id="IPR012413">
    <property type="entry name" value="BA14K"/>
</dbReference>
<comment type="function">
    <text evidence="6">Has immunoglobulin-binding and hemagglutination properties, and can bind to mannose. Essential for virulence. May be involved in LPS biosynthesis or polysaccharide transport.</text>
</comment>
<evidence type="ECO:0000256" key="1">
    <source>
        <dbReference type="ARBA" id="ARBA00004167"/>
    </source>
</evidence>
<evidence type="ECO:0000256" key="2">
    <source>
        <dbReference type="ARBA" id="ARBA00010270"/>
    </source>
</evidence>
<accession>A0A2C9D717</accession>
<dbReference type="Proteomes" id="UP000223606">
    <property type="component" value="Chromosome 1"/>
</dbReference>
<evidence type="ECO:0000256" key="3">
    <source>
        <dbReference type="ARBA" id="ARBA00020552"/>
    </source>
</evidence>
<evidence type="ECO:0000313" key="9">
    <source>
        <dbReference type="Proteomes" id="UP000223606"/>
    </source>
</evidence>
<keyword evidence="7" id="KW-0472">Membrane</keyword>
<dbReference type="RefSeq" id="WP_099556407.1">
    <property type="nucleotide sequence ID" value="NZ_LT960614.1"/>
</dbReference>
<gene>
    <name evidence="8" type="ORF">HDIA_2428</name>
</gene>
<keyword evidence="7" id="KW-0812">Transmembrane</keyword>
<organism evidence="8 9">
    <name type="scientific">Hartmannibacter diazotrophicus</name>
    <dbReference type="NCBI Taxonomy" id="1482074"/>
    <lineage>
        <taxon>Bacteria</taxon>
        <taxon>Pseudomonadati</taxon>
        <taxon>Pseudomonadota</taxon>
        <taxon>Alphaproteobacteria</taxon>
        <taxon>Hyphomicrobiales</taxon>
        <taxon>Pleomorphomonadaceae</taxon>
        <taxon>Hartmannibacter</taxon>
    </lineage>
</organism>
<name>A0A2C9D717_9HYPH</name>
<dbReference type="KEGG" id="hdi:HDIA_2428"/>
<keyword evidence="9" id="KW-1185">Reference proteome</keyword>
<keyword evidence="5" id="KW-0430">Lectin</keyword>
<feature type="transmembrane region" description="Helical" evidence="7">
    <location>
        <begin position="78"/>
        <end position="97"/>
    </location>
</feature>
<keyword evidence="7" id="KW-1133">Transmembrane helix</keyword>
<evidence type="ECO:0000256" key="6">
    <source>
        <dbReference type="ARBA" id="ARBA00025321"/>
    </source>
</evidence>
<sequence length="181" mass="19961">MTLEKTAHSTSRLRRTVTAATLACVAATTFTLGTAPLTASTAYADGYRHHHYGDRGWGPPPRREFYHRDRDRNRSRDALAAGALGVVAGALLGATLAPPPPPRVIYTTPVAPYEPPVVRYQPPPRIYSTGPVYQNVEVVGQAGGYEPYSDGWYDYCSARYRTFDARSGTYMGYDGLRHFCQ</sequence>
<evidence type="ECO:0000256" key="4">
    <source>
        <dbReference type="ARBA" id="ARBA00022475"/>
    </source>
</evidence>
<reference evidence="9" key="1">
    <citation type="submission" date="2017-09" db="EMBL/GenBank/DDBJ databases">
        <title>Genome sequence of Nannocystis excedens DSM 71.</title>
        <authorList>
            <person name="Blom J."/>
        </authorList>
    </citation>
    <scope>NUCLEOTIDE SEQUENCE [LARGE SCALE GENOMIC DNA]</scope>
    <source>
        <strain evidence="9">type strain: E19</strain>
    </source>
</reference>
<evidence type="ECO:0000256" key="5">
    <source>
        <dbReference type="ARBA" id="ARBA00022734"/>
    </source>
</evidence>
<proteinExistence type="inferred from homology"/>
<keyword evidence="4" id="KW-1003">Cell membrane</keyword>
<dbReference type="Pfam" id="PF07886">
    <property type="entry name" value="BA14K"/>
    <property type="match status" value="1"/>
</dbReference>
<protein>
    <recommendedName>
        <fullName evidence="3">Lectin-like protein BA14k</fullName>
    </recommendedName>
</protein>
<evidence type="ECO:0000256" key="7">
    <source>
        <dbReference type="SAM" id="Phobius"/>
    </source>
</evidence>
<comment type="similarity">
    <text evidence="2">Belongs to the BA14k family.</text>
</comment>